<dbReference type="InterPro" id="IPR001131">
    <property type="entry name" value="Peptidase_M24B_aminopep-P_CS"/>
</dbReference>
<protein>
    <submittedName>
        <fullName evidence="6">Xaa-Pro peptidase family protein</fullName>
    </submittedName>
</protein>
<name>A0ABV5ADQ6_9BACL</name>
<keyword evidence="7" id="KW-1185">Reference proteome</keyword>
<dbReference type="InterPro" id="IPR029149">
    <property type="entry name" value="Creatin/AminoP/Spt16_N"/>
</dbReference>
<dbReference type="Proteomes" id="UP001579974">
    <property type="component" value="Unassembled WGS sequence"/>
</dbReference>
<feature type="domain" description="Peptidase M24" evidence="4">
    <location>
        <begin position="150"/>
        <end position="349"/>
    </location>
</feature>
<dbReference type="SUPFAM" id="SSF53092">
    <property type="entry name" value="Creatinase/prolidase N-terminal domain"/>
    <property type="match status" value="1"/>
</dbReference>
<dbReference type="SUPFAM" id="SSF55920">
    <property type="entry name" value="Creatinase/aminopeptidase"/>
    <property type="match status" value="1"/>
</dbReference>
<comment type="similarity">
    <text evidence="3">Belongs to the peptidase M24B family.</text>
</comment>
<accession>A0ABV5ADQ6</accession>
<dbReference type="PROSITE" id="PS00491">
    <property type="entry name" value="PROLINE_PEPTIDASE"/>
    <property type="match status" value="1"/>
</dbReference>
<dbReference type="InterPro" id="IPR000994">
    <property type="entry name" value="Pept_M24"/>
</dbReference>
<dbReference type="Pfam" id="PF01321">
    <property type="entry name" value="Creatinase_N"/>
    <property type="match status" value="1"/>
</dbReference>
<evidence type="ECO:0000259" key="4">
    <source>
        <dbReference type="Pfam" id="PF00557"/>
    </source>
</evidence>
<dbReference type="PANTHER" id="PTHR46112">
    <property type="entry name" value="AMINOPEPTIDASE"/>
    <property type="match status" value="1"/>
</dbReference>
<evidence type="ECO:0000313" key="7">
    <source>
        <dbReference type="Proteomes" id="UP001579974"/>
    </source>
</evidence>
<dbReference type="InterPro" id="IPR000587">
    <property type="entry name" value="Creatinase_N"/>
</dbReference>
<reference evidence="6 7" key="1">
    <citation type="journal article" date="2024" name="Int. J. Mol. Sci.">
        <title>Exploration of Alicyclobacillus spp. Genome in Search of Antibiotic Resistance.</title>
        <authorList>
            <person name="Bucka-Kolendo J."/>
            <person name="Kiousi D.E."/>
            <person name="Dekowska A."/>
            <person name="Mikolajczuk-Szczyrba A."/>
            <person name="Karadedos D.M."/>
            <person name="Michael P."/>
            <person name="Galanis A."/>
            <person name="Sokolowska B."/>
        </authorList>
    </citation>
    <scope>NUCLEOTIDE SEQUENCE [LARGE SCALE GENOMIC DNA]</scope>
    <source>
        <strain evidence="6 7">KKP 3000</strain>
    </source>
</reference>
<gene>
    <name evidence="6" type="ORF">KKP3000_003830</name>
</gene>
<organism evidence="6 7">
    <name type="scientific">Alicyclobacillus fastidiosus</name>
    <dbReference type="NCBI Taxonomy" id="392011"/>
    <lineage>
        <taxon>Bacteria</taxon>
        <taxon>Bacillati</taxon>
        <taxon>Bacillota</taxon>
        <taxon>Bacilli</taxon>
        <taxon>Bacillales</taxon>
        <taxon>Alicyclobacillaceae</taxon>
        <taxon>Alicyclobacillus</taxon>
    </lineage>
</organism>
<dbReference type="InterPro" id="IPR050659">
    <property type="entry name" value="Peptidase_M24B"/>
</dbReference>
<keyword evidence="1 3" id="KW-0479">Metal-binding</keyword>
<keyword evidence="2" id="KW-0378">Hydrolase</keyword>
<evidence type="ECO:0000256" key="1">
    <source>
        <dbReference type="ARBA" id="ARBA00022723"/>
    </source>
</evidence>
<dbReference type="Gene3D" id="3.40.350.10">
    <property type="entry name" value="Creatinase/prolidase N-terminal domain"/>
    <property type="match status" value="1"/>
</dbReference>
<sequence length="369" mass="40213">MTTDGLYEARRMRLAEDLRKSGVDAVILTHPACFYYFTGSWVETGERAAGLIVLPDGESAIVAHEMFQLPFEKANVPIEFWKDGESAYPLFAKRVGRQSGTIAIDGTWQARHVIGLQATLPEGVRTINGDPLIERARVRKDADELKSLSHASWQADQVVQQLREHLKSGLTELEVSRKVSELWQSVGAHGESFPAIIGIGQNGAEPHHEPDDSLIEAGTTLIVDTGGIYEHYCSDITRTYILGEPSEEIREVYNLVLAANLAGIAAAKPGVTLGEVDDAVRDVIVRGGYGKYFTHRTGHGVGLDIHEAPYVISGNEQVLEPGMVMSIEPGIYLPGKFGVRIEDLIVITELGATTLNNAPKVIDAVTVHI</sequence>
<dbReference type="InterPro" id="IPR036005">
    <property type="entry name" value="Creatinase/aminopeptidase-like"/>
</dbReference>
<dbReference type="RefSeq" id="WP_275473567.1">
    <property type="nucleotide sequence ID" value="NZ_CP162940.1"/>
</dbReference>
<evidence type="ECO:0000256" key="3">
    <source>
        <dbReference type="RuleBase" id="RU000590"/>
    </source>
</evidence>
<evidence type="ECO:0000313" key="6">
    <source>
        <dbReference type="EMBL" id="MFB5190384.1"/>
    </source>
</evidence>
<dbReference type="PANTHER" id="PTHR46112:SF3">
    <property type="entry name" value="AMINOPEPTIDASE YPDF"/>
    <property type="match status" value="1"/>
</dbReference>
<dbReference type="Pfam" id="PF00557">
    <property type="entry name" value="Peptidase_M24"/>
    <property type="match status" value="1"/>
</dbReference>
<feature type="domain" description="Creatinase N-terminal" evidence="5">
    <location>
        <begin position="10"/>
        <end position="138"/>
    </location>
</feature>
<dbReference type="CDD" id="cd01092">
    <property type="entry name" value="APP-like"/>
    <property type="match status" value="1"/>
</dbReference>
<dbReference type="EMBL" id="JBDXSU010000005">
    <property type="protein sequence ID" value="MFB5190384.1"/>
    <property type="molecule type" value="Genomic_DNA"/>
</dbReference>
<comment type="caution">
    <text evidence="6">The sequence shown here is derived from an EMBL/GenBank/DDBJ whole genome shotgun (WGS) entry which is preliminary data.</text>
</comment>
<evidence type="ECO:0000256" key="2">
    <source>
        <dbReference type="ARBA" id="ARBA00022801"/>
    </source>
</evidence>
<dbReference type="Gene3D" id="3.90.230.10">
    <property type="entry name" value="Creatinase/methionine aminopeptidase superfamily"/>
    <property type="match status" value="1"/>
</dbReference>
<evidence type="ECO:0000259" key="5">
    <source>
        <dbReference type="Pfam" id="PF01321"/>
    </source>
</evidence>
<proteinExistence type="inferred from homology"/>